<feature type="transmembrane region" description="Helical" evidence="1">
    <location>
        <begin position="46"/>
        <end position="66"/>
    </location>
</feature>
<sequence>MTVTNKAGASQRWRLPVTTNRVVVWAFTSLVSLAALSVGATSQGTIQFAMFLVAAVATAGLITTFGRRRRRV</sequence>
<dbReference type="EMBL" id="BONE01000158">
    <property type="protein sequence ID" value="GIF78535.1"/>
    <property type="molecule type" value="Genomic_DNA"/>
</dbReference>
<keyword evidence="1" id="KW-1133">Transmembrane helix</keyword>
<organism evidence="2 3">
    <name type="scientific">Asanoa siamensis</name>
    <dbReference type="NCBI Taxonomy" id="926357"/>
    <lineage>
        <taxon>Bacteria</taxon>
        <taxon>Bacillati</taxon>
        <taxon>Actinomycetota</taxon>
        <taxon>Actinomycetes</taxon>
        <taxon>Micromonosporales</taxon>
        <taxon>Micromonosporaceae</taxon>
        <taxon>Asanoa</taxon>
    </lineage>
</organism>
<dbReference type="Proteomes" id="UP000604117">
    <property type="component" value="Unassembled WGS sequence"/>
</dbReference>
<feature type="transmembrane region" description="Helical" evidence="1">
    <location>
        <begin position="22"/>
        <end position="40"/>
    </location>
</feature>
<evidence type="ECO:0008006" key="4">
    <source>
        <dbReference type="Google" id="ProtNLM"/>
    </source>
</evidence>
<evidence type="ECO:0000313" key="3">
    <source>
        <dbReference type="Proteomes" id="UP000604117"/>
    </source>
</evidence>
<evidence type="ECO:0000256" key="1">
    <source>
        <dbReference type="SAM" id="Phobius"/>
    </source>
</evidence>
<protein>
    <recommendedName>
        <fullName evidence="4">MYXO-CTERM domain-containing protein</fullName>
    </recommendedName>
</protein>
<keyword evidence="1" id="KW-0472">Membrane</keyword>
<comment type="caution">
    <text evidence="2">The sequence shown here is derived from an EMBL/GenBank/DDBJ whole genome shotgun (WGS) entry which is preliminary data.</text>
</comment>
<accession>A0ABQ4D4V4</accession>
<evidence type="ECO:0000313" key="2">
    <source>
        <dbReference type="EMBL" id="GIF78535.1"/>
    </source>
</evidence>
<keyword evidence="1" id="KW-0812">Transmembrane</keyword>
<reference evidence="2 3" key="1">
    <citation type="submission" date="2021-01" db="EMBL/GenBank/DDBJ databases">
        <title>Whole genome shotgun sequence of Asanoa siamensis NBRC 107932.</title>
        <authorList>
            <person name="Komaki H."/>
            <person name="Tamura T."/>
        </authorList>
    </citation>
    <scope>NUCLEOTIDE SEQUENCE [LARGE SCALE GENOMIC DNA]</scope>
    <source>
        <strain evidence="2 3">NBRC 107932</strain>
    </source>
</reference>
<keyword evidence="3" id="KW-1185">Reference proteome</keyword>
<gene>
    <name evidence="2" type="ORF">Asi02nite_80530</name>
</gene>
<name>A0ABQ4D4V4_9ACTN</name>
<proteinExistence type="predicted"/>